<comment type="caution">
    <text evidence="1">The sequence shown here is derived from an EMBL/GenBank/DDBJ whole genome shotgun (WGS) entry which is preliminary data.</text>
</comment>
<name>A0A699ZT71_HAELA</name>
<evidence type="ECO:0000313" key="2">
    <source>
        <dbReference type="Proteomes" id="UP000485058"/>
    </source>
</evidence>
<gene>
    <name evidence="1" type="ORF">HaLaN_18841</name>
</gene>
<organism evidence="1 2">
    <name type="scientific">Haematococcus lacustris</name>
    <name type="common">Green alga</name>
    <name type="synonym">Haematococcus pluvialis</name>
    <dbReference type="NCBI Taxonomy" id="44745"/>
    <lineage>
        <taxon>Eukaryota</taxon>
        <taxon>Viridiplantae</taxon>
        <taxon>Chlorophyta</taxon>
        <taxon>core chlorophytes</taxon>
        <taxon>Chlorophyceae</taxon>
        <taxon>CS clade</taxon>
        <taxon>Chlamydomonadales</taxon>
        <taxon>Haematococcaceae</taxon>
        <taxon>Haematococcus</taxon>
    </lineage>
</organism>
<evidence type="ECO:0000313" key="1">
    <source>
        <dbReference type="EMBL" id="GFH21518.1"/>
    </source>
</evidence>
<keyword evidence="2" id="KW-1185">Reference proteome</keyword>
<protein>
    <submittedName>
        <fullName evidence="1">AMP-binding domain-containing protein</fullName>
    </submittedName>
</protein>
<dbReference type="AlphaFoldDB" id="A0A699ZT71"/>
<proteinExistence type="predicted"/>
<sequence length="206" mass="21973">MADTPWHCLALPAAQRRGLQTPGPLPVLPAACTHLRQALRPASTAGKAEGMRQGSVQQQQQRQWSGACRLCDDCSGSGSSSDDRKYVASGPKPVRWMPWVTLWPEVTHWPEGGEDGLPAGWAMSWAASSGLPDLGPKEGGQAGRQATSHLAVQCIGQLAWLAWIVGDIAKLVDDISALQPAMFVGVPRVFDRIYARITDQVGGPGS</sequence>
<dbReference type="EMBL" id="BLLF01001845">
    <property type="protein sequence ID" value="GFH21518.1"/>
    <property type="molecule type" value="Genomic_DNA"/>
</dbReference>
<dbReference type="Proteomes" id="UP000485058">
    <property type="component" value="Unassembled WGS sequence"/>
</dbReference>
<reference evidence="1 2" key="1">
    <citation type="submission" date="2020-02" db="EMBL/GenBank/DDBJ databases">
        <title>Draft genome sequence of Haematococcus lacustris strain NIES-144.</title>
        <authorList>
            <person name="Morimoto D."/>
            <person name="Nakagawa S."/>
            <person name="Yoshida T."/>
            <person name="Sawayama S."/>
        </authorList>
    </citation>
    <scope>NUCLEOTIDE SEQUENCE [LARGE SCALE GENOMIC DNA]</scope>
    <source>
        <strain evidence="1 2">NIES-144</strain>
    </source>
</reference>
<accession>A0A699ZT71</accession>